<protein>
    <submittedName>
        <fullName evidence="3">Dehydrogenase</fullName>
    </submittedName>
</protein>
<proteinExistence type="predicted"/>
<sequence length="381" mass="40500">MIRVGLAGGAGFGRVHRANLARLSELGRTRLVGIADPAGPPADLEPGVRHFPTLTELLSAEHPDVVIIATPIHTHAPLAEEAFRAGAHVYLEKPPVASMAEYDRLAAVAAETGLSCQIGFQALGSLALPRISALVAGGVIGEPQLITGLGVWSRDRAYFQRSPWSGRRRLDGHQVSDGVATNALAHAVAQALRIAGIDTLDQIHAVRTELYRANLDNESDDTTWIRVDRRDALPVSVALTLCGPGNDQPPVVSVIGSEGRLDLQYTVDVLTVDHDGSRQTDTFGRIDLTENLLDHLADGTPLISALAGHAPYMAVLEAIQASDPLPLTDGVDIQGVGPSARPVIKDVEHWARRAAEGGEGFFAAGTPWADPVALATWFPHR</sequence>
<dbReference type="AlphaFoldDB" id="A0A917S9L5"/>
<dbReference type="EMBL" id="BMMZ01000004">
    <property type="protein sequence ID" value="GGL63051.1"/>
    <property type="molecule type" value="Genomic_DNA"/>
</dbReference>
<keyword evidence="4" id="KW-1185">Reference proteome</keyword>
<dbReference type="Gene3D" id="3.30.360.10">
    <property type="entry name" value="Dihydrodipicolinate Reductase, domain 2"/>
    <property type="match status" value="1"/>
</dbReference>
<dbReference type="Proteomes" id="UP000613840">
    <property type="component" value="Unassembled WGS sequence"/>
</dbReference>
<organism evidence="3 4">
    <name type="scientific">Microlunatus endophyticus</name>
    <dbReference type="NCBI Taxonomy" id="1716077"/>
    <lineage>
        <taxon>Bacteria</taxon>
        <taxon>Bacillati</taxon>
        <taxon>Actinomycetota</taxon>
        <taxon>Actinomycetes</taxon>
        <taxon>Propionibacteriales</taxon>
        <taxon>Propionibacteriaceae</taxon>
        <taxon>Microlunatus</taxon>
    </lineage>
</organism>
<evidence type="ECO:0000313" key="3">
    <source>
        <dbReference type="EMBL" id="GGL63051.1"/>
    </source>
</evidence>
<reference evidence="3" key="2">
    <citation type="submission" date="2020-09" db="EMBL/GenBank/DDBJ databases">
        <authorList>
            <person name="Sun Q."/>
            <person name="Zhou Y."/>
        </authorList>
    </citation>
    <scope>NUCLEOTIDE SEQUENCE</scope>
    <source>
        <strain evidence="3">CGMCC 4.7306</strain>
    </source>
</reference>
<accession>A0A917S9L5</accession>
<feature type="domain" description="Gfo/Idh/MocA-like oxidoreductase N-terminal" evidence="2">
    <location>
        <begin position="2"/>
        <end position="120"/>
    </location>
</feature>
<dbReference type="Gene3D" id="3.40.50.720">
    <property type="entry name" value="NAD(P)-binding Rossmann-like Domain"/>
    <property type="match status" value="1"/>
</dbReference>
<dbReference type="PANTHER" id="PTHR43818">
    <property type="entry name" value="BCDNA.GH03377"/>
    <property type="match status" value="1"/>
</dbReference>
<gene>
    <name evidence="3" type="ORF">GCM10011575_21890</name>
</gene>
<dbReference type="PANTHER" id="PTHR43818:SF11">
    <property type="entry name" value="BCDNA.GH03377"/>
    <property type="match status" value="1"/>
</dbReference>
<dbReference type="GO" id="GO:0016491">
    <property type="term" value="F:oxidoreductase activity"/>
    <property type="evidence" value="ECO:0007669"/>
    <property type="project" value="UniProtKB-KW"/>
</dbReference>
<dbReference type="InterPro" id="IPR000683">
    <property type="entry name" value="Gfo/Idh/MocA-like_OxRdtase_N"/>
</dbReference>
<evidence type="ECO:0000256" key="1">
    <source>
        <dbReference type="ARBA" id="ARBA00023002"/>
    </source>
</evidence>
<dbReference type="SUPFAM" id="SSF51735">
    <property type="entry name" value="NAD(P)-binding Rossmann-fold domains"/>
    <property type="match status" value="1"/>
</dbReference>
<name>A0A917S9L5_9ACTN</name>
<dbReference type="InterPro" id="IPR050463">
    <property type="entry name" value="Gfo/Idh/MocA_oxidrdct_glycsds"/>
</dbReference>
<keyword evidence="1" id="KW-0560">Oxidoreductase</keyword>
<evidence type="ECO:0000259" key="2">
    <source>
        <dbReference type="Pfam" id="PF01408"/>
    </source>
</evidence>
<dbReference type="InterPro" id="IPR036291">
    <property type="entry name" value="NAD(P)-bd_dom_sf"/>
</dbReference>
<dbReference type="Pfam" id="PF01408">
    <property type="entry name" value="GFO_IDH_MocA"/>
    <property type="match status" value="1"/>
</dbReference>
<dbReference type="SUPFAM" id="SSF55347">
    <property type="entry name" value="Glyceraldehyde-3-phosphate dehydrogenase-like, C-terminal domain"/>
    <property type="match status" value="1"/>
</dbReference>
<evidence type="ECO:0000313" key="4">
    <source>
        <dbReference type="Proteomes" id="UP000613840"/>
    </source>
</evidence>
<comment type="caution">
    <text evidence="3">The sequence shown here is derived from an EMBL/GenBank/DDBJ whole genome shotgun (WGS) entry which is preliminary data.</text>
</comment>
<dbReference type="GO" id="GO:0000166">
    <property type="term" value="F:nucleotide binding"/>
    <property type="evidence" value="ECO:0007669"/>
    <property type="project" value="InterPro"/>
</dbReference>
<dbReference type="RefSeq" id="WP_188895357.1">
    <property type="nucleotide sequence ID" value="NZ_BMMZ01000004.1"/>
</dbReference>
<reference evidence="3" key="1">
    <citation type="journal article" date="2014" name="Int. J. Syst. Evol. Microbiol.">
        <title>Complete genome sequence of Corynebacterium casei LMG S-19264T (=DSM 44701T), isolated from a smear-ripened cheese.</title>
        <authorList>
            <consortium name="US DOE Joint Genome Institute (JGI-PGF)"/>
            <person name="Walter F."/>
            <person name="Albersmeier A."/>
            <person name="Kalinowski J."/>
            <person name="Ruckert C."/>
        </authorList>
    </citation>
    <scope>NUCLEOTIDE SEQUENCE</scope>
    <source>
        <strain evidence="3">CGMCC 4.7306</strain>
    </source>
</reference>